<feature type="transmembrane region" description="Helical" evidence="1">
    <location>
        <begin position="125"/>
        <end position="150"/>
    </location>
</feature>
<name>D8QEN3_SCHCM</name>
<feature type="transmembrane region" description="Helical" evidence="1">
    <location>
        <begin position="389"/>
        <end position="407"/>
    </location>
</feature>
<feature type="transmembrane region" description="Helical" evidence="1">
    <location>
        <begin position="51"/>
        <end position="70"/>
    </location>
</feature>
<keyword evidence="1" id="KW-0472">Membrane</keyword>
<dbReference type="InParanoid" id="D8QEN3"/>
<keyword evidence="3" id="KW-1185">Reference proteome</keyword>
<feature type="transmembrane region" description="Helical" evidence="1">
    <location>
        <begin position="494"/>
        <end position="514"/>
    </location>
</feature>
<gene>
    <name evidence="2" type="ORF">SCHCODRAFT_237202</name>
</gene>
<accession>D8QEN3</accession>
<keyword evidence="1" id="KW-1133">Transmembrane helix</keyword>
<feature type="transmembrane region" description="Helical" evidence="1">
    <location>
        <begin position="414"/>
        <end position="433"/>
    </location>
</feature>
<feature type="transmembrane region" description="Helical" evidence="1">
    <location>
        <begin position="297"/>
        <end position="320"/>
    </location>
</feature>
<feature type="transmembrane region" description="Helical" evidence="1">
    <location>
        <begin position="91"/>
        <end position="113"/>
    </location>
</feature>
<dbReference type="VEuPathDB" id="FungiDB:SCHCODRAFT_02587017"/>
<feature type="transmembrane region" description="Helical" evidence="1">
    <location>
        <begin position="544"/>
        <end position="565"/>
    </location>
</feature>
<organism evidence="3">
    <name type="scientific">Schizophyllum commune (strain H4-8 / FGSC 9210)</name>
    <name type="common">Split gill fungus</name>
    <dbReference type="NCBI Taxonomy" id="578458"/>
    <lineage>
        <taxon>Eukaryota</taxon>
        <taxon>Fungi</taxon>
        <taxon>Dikarya</taxon>
        <taxon>Basidiomycota</taxon>
        <taxon>Agaricomycotina</taxon>
        <taxon>Agaricomycetes</taxon>
        <taxon>Agaricomycetidae</taxon>
        <taxon>Agaricales</taxon>
        <taxon>Schizophyllaceae</taxon>
        <taxon>Schizophyllum</taxon>
    </lineage>
</organism>
<dbReference type="HOGENOM" id="CLU_417465_0_0_1"/>
<feature type="transmembrane region" description="Helical" evidence="1">
    <location>
        <begin position="207"/>
        <end position="227"/>
    </location>
</feature>
<protein>
    <submittedName>
        <fullName evidence="2">Uncharacterized protein</fullName>
    </submittedName>
</protein>
<evidence type="ECO:0000313" key="2">
    <source>
        <dbReference type="EMBL" id="EFI93881.1"/>
    </source>
</evidence>
<evidence type="ECO:0000256" key="1">
    <source>
        <dbReference type="SAM" id="Phobius"/>
    </source>
</evidence>
<proteinExistence type="predicted"/>
<dbReference type="EMBL" id="GL377310">
    <property type="protein sequence ID" value="EFI93881.1"/>
    <property type="molecule type" value="Genomic_DNA"/>
</dbReference>
<keyword evidence="1" id="KW-0812">Transmembrane</keyword>
<feature type="transmembrane region" description="Helical" evidence="1">
    <location>
        <begin position="239"/>
        <end position="258"/>
    </location>
</feature>
<evidence type="ECO:0000313" key="3">
    <source>
        <dbReference type="Proteomes" id="UP000007431"/>
    </source>
</evidence>
<feature type="transmembrane region" description="Helical" evidence="1">
    <location>
        <begin position="586"/>
        <end position="607"/>
    </location>
</feature>
<feature type="transmembrane region" description="Helical" evidence="1">
    <location>
        <begin position="264"/>
        <end position="285"/>
    </location>
</feature>
<dbReference type="AlphaFoldDB" id="D8QEN3"/>
<sequence length="694" mass="74079">MRSTALDERSSAYPLAAIFALHAGQGSYHLGSALNMHSLHSCNPKVLRSNGSAALDGVFVAAVGTASIMASASTSEKSYPMAPSDVAQLRYILINVGTICSCYGLQFTLFLATLPVLVRRKGRSWIIMAALTMLFISSTLWSIAAIDNYVIQMPTAGYHPPENTITILRRLYILIGVTNRLNMLFSDCLVAWRAWVLWPGNRLAQGILIACLTCSVAGTTTNAALIFTRGLPVIGSLSATVPLLVMNLASTVLVGVKFCQVGRVLIILFESGILYCALLIISLVLDMLVSSQAFDSLGNFASVIPLISGLLSTFVVLAIMAQEHLAANKSIGGPSSFLASIQFMSGGKDDEHAEGSVVTVGSATTPAAAAGSSGGDIELIQRDGDQGNYASIGVQIALFVGAAAVLVRKENRTWIFALSIVAVFLCSSAQAASSLTDWWFQLLGEGGASDVSHTLGVIEGLIDTSFHISYLVGDALVVWRAWSLWPRSWIARSLLATCMVFTMGKCIFFGWRIILLNTPPVGLSVDLYMDFSAVELPKALNAPMIIAMLLTNAVATILVGIRVWEYRRNIASALGQSTFGLQIGRILVLLLESGLFYCAIWICIFVLDVGVGNVELGASIIAGRTLHQVATAYPTFVILILLSPQCTTNSTVNHQISLLLSIQFDHGRTTEPQESIGLSTLEGAPAFAQAQPDT</sequence>
<dbReference type="Proteomes" id="UP000007431">
    <property type="component" value="Unassembled WGS sequence"/>
</dbReference>
<reference evidence="2 3" key="1">
    <citation type="journal article" date="2010" name="Nat. Biotechnol.">
        <title>Genome sequence of the model mushroom Schizophyllum commune.</title>
        <authorList>
            <person name="Ohm R.A."/>
            <person name="de Jong J.F."/>
            <person name="Lugones L.G."/>
            <person name="Aerts A."/>
            <person name="Kothe E."/>
            <person name="Stajich J.E."/>
            <person name="de Vries R.P."/>
            <person name="Record E."/>
            <person name="Levasseur A."/>
            <person name="Baker S.E."/>
            <person name="Bartholomew K.A."/>
            <person name="Coutinho P.M."/>
            <person name="Erdmann S."/>
            <person name="Fowler T.J."/>
            <person name="Gathman A.C."/>
            <person name="Lombard V."/>
            <person name="Henrissat B."/>
            <person name="Knabe N."/>
            <person name="Kuees U."/>
            <person name="Lilly W.W."/>
            <person name="Lindquist E."/>
            <person name="Lucas S."/>
            <person name="Magnuson J.K."/>
            <person name="Piumi F."/>
            <person name="Raudaskoski M."/>
            <person name="Salamov A."/>
            <person name="Schmutz J."/>
            <person name="Schwarze F.W.M.R."/>
            <person name="vanKuyk P.A."/>
            <person name="Horton J.S."/>
            <person name="Grigoriev I.V."/>
            <person name="Woesten H.A.B."/>
        </authorList>
    </citation>
    <scope>NUCLEOTIDE SEQUENCE [LARGE SCALE GENOMIC DNA]</scope>
    <source>
        <strain evidence="3">H4-8 / FGSC 9210</strain>
    </source>
</reference>